<dbReference type="PROSITE" id="PS00022">
    <property type="entry name" value="EGF_1"/>
    <property type="match status" value="1"/>
</dbReference>
<organism evidence="5 6">
    <name type="scientific">Prorocentrum cordatum</name>
    <dbReference type="NCBI Taxonomy" id="2364126"/>
    <lineage>
        <taxon>Eukaryota</taxon>
        <taxon>Sar</taxon>
        <taxon>Alveolata</taxon>
        <taxon>Dinophyceae</taxon>
        <taxon>Prorocentrales</taxon>
        <taxon>Prorocentraceae</taxon>
        <taxon>Prorocentrum</taxon>
    </lineage>
</organism>
<feature type="compositionally biased region" description="Basic and acidic residues" evidence="2">
    <location>
        <begin position="147"/>
        <end position="159"/>
    </location>
</feature>
<keyword evidence="3" id="KW-1133">Transmembrane helix</keyword>
<dbReference type="InterPro" id="IPR000742">
    <property type="entry name" value="EGF"/>
</dbReference>
<protein>
    <recommendedName>
        <fullName evidence="4">EGF-like domain-containing protein</fullName>
    </recommendedName>
</protein>
<keyword evidence="3" id="KW-0472">Membrane</keyword>
<reference evidence="5" key="1">
    <citation type="submission" date="2023-10" db="EMBL/GenBank/DDBJ databases">
        <authorList>
            <person name="Chen Y."/>
            <person name="Shah S."/>
            <person name="Dougan E. K."/>
            <person name="Thang M."/>
            <person name="Chan C."/>
        </authorList>
    </citation>
    <scope>NUCLEOTIDE SEQUENCE [LARGE SCALE GENOMIC DNA]</scope>
</reference>
<evidence type="ECO:0000256" key="2">
    <source>
        <dbReference type="SAM" id="MobiDB-lite"/>
    </source>
</evidence>
<evidence type="ECO:0000256" key="1">
    <source>
        <dbReference type="PROSITE-ProRule" id="PRU00076"/>
    </source>
</evidence>
<gene>
    <name evidence="5" type="ORF">PCOR1329_LOCUS76464</name>
</gene>
<proteinExistence type="predicted"/>
<comment type="caution">
    <text evidence="5">The sequence shown here is derived from an EMBL/GenBank/DDBJ whole genome shotgun (WGS) entry which is preliminary data.</text>
</comment>
<keyword evidence="1" id="KW-1015">Disulfide bond</keyword>
<dbReference type="PROSITE" id="PS50026">
    <property type="entry name" value="EGF_3"/>
    <property type="match status" value="1"/>
</dbReference>
<feature type="compositionally biased region" description="Low complexity" evidence="2">
    <location>
        <begin position="125"/>
        <end position="140"/>
    </location>
</feature>
<evidence type="ECO:0000259" key="4">
    <source>
        <dbReference type="PROSITE" id="PS50026"/>
    </source>
</evidence>
<comment type="caution">
    <text evidence="1">Lacks conserved residue(s) required for the propagation of feature annotation.</text>
</comment>
<keyword evidence="3" id="KW-0812">Transmembrane</keyword>
<dbReference type="Proteomes" id="UP001189429">
    <property type="component" value="Unassembled WGS sequence"/>
</dbReference>
<feature type="disulfide bond" evidence="1">
    <location>
        <begin position="320"/>
        <end position="329"/>
    </location>
</feature>
<dbReference type="EMBL" id="CAUYUJ010020503">
    <property type="protein sequence ID" value="CAK0898746.1"/>
    <property type="molecule type" value="Genomic_DNA"/>
</dbReference>
<keyword evidence="1" id="KW-0245">EGF-like domain</keyword>
<feature type="transmembrane region" description="Helical" evidence="3">
    <location>
        <begin position="806"/>
        <end position="829"/>
    </location>
</feature>
<accession>A0ABN9XGE8</accession>
<evidence type="ECO:0000256" key="3">
    <source>
        <dbReference type="SAM" id="Phobius"/>
    </source>
</evidence>
<keyword evidence="6" id="KW-1185">Reference proteome</keyword>
<sequence>MGPRLAQARVAIPQGKAQMHYAQSGCDAEFFANIASADSSDMGRQLDKVQVTANTYGHLLAALAAIGPLLAKHLFACTARARNVAGRALVKEHTPVPLEPLGGARQTRCGRDAFACRAAAFKTAAGRGSPPAVGRTAARPRAGRGGWRPDARDDEGARHSQEAALGARRHRGGQVHALRVFGWTSRRGHLAVDLRGARRPAALRVAEPRRVRRQHDANSFAQWREDSSGDHFVIARAVGPRGGWLGLHNARHFASEALQGIITVHCSYIVAFDTFFWDHLRSASICPTGGSQVGANGQLVSVRGFCSGHGTCGTHGVCECDEGHAGPSCSHSITDHGVAAEGNYNFQVATNRYQYFRVRVPPQFRGGYLQVTVRSESPLVVLLRSDGLPTKRNYKLSNFDDWMAQRTSSVLVYKVDAPGGSAADSELEKVQHRRLQSGVRQRARPASEWMGGDFKSWGQLFRRAKGVDPVSSLDGYEAARTRTLADNAQTCPDMPKPAFSDPSCASPTYKRCEDKCNMCVGCIQGSGDGGIGAGDEDEDGPVDSRCKAACNECVYSECARAFASCAGNTSCNGPEVDTCEEKCASCMTCFSDRECDRCGCCLGCLPLAAKCEGVAKKAAQQNQFVFVGVFNHRRPGEGDGRLEGFADIKLVEDVDFDGQDFPSSWMAALYNPFHDIRSLEFTQTEDYPDGDQYIYSLTLAAEEKEMNMQVNLYRDRVTLLHINMSSSDPTGMRLEFKNGLKISHVLSTRQRAPRSFFDFDQVHVLDDQEVQITAEGRPAIWCAIFGAEDGTVEVLAQALDDRGGTWTPFTTVVALVLLCAALASGRILCGRTAQFQRCATAVDPAACGESVDCLVVERNPEDEFLHRGGTMGDDGI</sequence>
<feature type="domain" description="EGF-like" evidence="4">
    <location>
        <begin position="296"/>
        <end position="330"/>
    </location>
</feature>
<evidence type="ECO:0000313" key="6">
    <source>
        <dbReference type="Proteomes" id="UP001189429"/>
    </source>
</evidence>
<name>A0ABN9XGE8_9DINO</name>
<evidence type="ECO:0000313" key="5">
    <source>
        <dbReference type="EMBL" id="CAK0898746.1"/>
    </source>
</evidence>
<feature type="region of interest" description="Disordered" evidence="2">
    <location>
        <begin position="125"/>
        <end position="159"/>
    </location>
</feature>